<evidence type="ECO:0000313" key="2">
    <source>
        <dbReference type="Proteomes" id="UP000601041"/>
    </source>
</evidence>
<dbReference type="EMBL" id="CABFWE030000011">
    <property type="protein sequence ID" value="CAD7047641.1"/>
    <property type="molecule type" value="Genomic_DNA"/>
</dbReference>
<sequence length="232" mass="25490">MLSAASKVSNYIKESFKEACEIRVPKGTDMTSSRILLSAAFVVAITHTAQAQPPTPDAEALINAKVLREISDWINTDIVRVTIAAQNKRYDKLDASSIAALDNQWTQERESDDKPLIAATLSNPLSVYLSRMQGRSLGLYAEIFVMDQNGLNVGQSSITSDFWQGDEDKFLKTFNVSADAVFIDEAEFDSDFGIWRAQVSMTVQDAQATTPIGAVTVELNLTELERRSVSGT</sequence>
<organism evidence="1 2">
    <name type="scientific">Pseudorhizobium halotolerans</name>
    <dbReference type="NCBI Taxonomy" id="1233081"/>
    <lineage>
        <taxon>Bacteria</taxon>
        <taxon>Pseudomonadati</taxon>
        <taxon>Pseudomonadota</taxon>
        <taxon>Alphaproteobacteria</taxon>
        <taxon>Hyphomicrobiales</taxon>
        <taxon>Rhizobiaceae</taxon>
        <taxon>Rhizobium/Agrobacterium group</taxon>
        <taxon>Pseudorhizobium</taxon>
    </lineage>
</organism>
<proteinExistence type="predicted"/>
<evidence type="ECO:0000313" key="1">
    <source>
        <dbReference type="EMBL" id="CAD7047641.1"/>
    </source>
</evidence>
<accession>A0ABN7JV62</accession>
<dbReference type="Proteomes" id="UP000601041">
    <property type="component" value="Unassembled WGS sequence"/>
</dbReference>
<gene>
    <name evidence="1" type="ORF">RHAB21_03808</name>
</gene>
<name>A0ABN7JV62_9HYPH</name>
<reference evidence="1 2" key="1">
    <citation type="submission" date="2020-11" db="EMBL/GenBank/DDBJ databases">
        <authorList>
            <person name="Lassalle F."/>
        </authorList>
    </citation>
    <scope>NUCLEOTIDE SEQUENCE [LARGE SCALE GENOMIC DNA]</scope>
    <source>
        <strain evidence="1 2">AB21</strain>
    </source>
</reference>
<protein>
    <submittedName>
        <fullName evidence="1">Uncharacterized protein</fullName>
    </submittedName>
</protein>
<keyword evidence="2" id="KW-1185">Reference proteome</keyword>
<comment type="caution">
    <text evidence="1">The sequence shown here is derived from an EMBL/GenBank/DDBJ whole genome shotgun (WGS) entry which is preliminary data.</text>
</comment>